<gene>
    <name evidence="1" type="primary">CII</name>
    <name evidence="1" type="ordered locus">Ctu_32520</name>
</gene>
<name>C9XYV2_CROTZ</name>
<evidence type="ECO:0000313" key="2">
    <source>
        <dbReference type="Proteomes" id="UP000002069"/>
    </source>
</evidence>
<dbReference type="Proteomes" id="UP000002069">
    <property type="component" value="Chromosome"/>
</dbReference>
<organism evidence="1 2">
    <name type="scientific">Cronobacter turicensis (strain DSM 18703 / CCUG 55852 / LMG 23827 / z3032)</name>
    <dbReference type="NCBI Taxonomy" id="693216"/>
    <lineage>
        <taxon>Bacteria</taxon>
        <taxon>Pseudomonadati</taxon>
        <taxon>Pseudomonadota</taxon>
        <taxon>Gammaproteobacteria</taxon>
        <taxon>Enterobacterales</taxon>
        <taxon>Enterobacteriaceae</taxon>
        <taxon>Cronobacter</taxon>
    </lineage>
</organism>
<reference evidence="2" key="2">
    <citation type="journal article" date="2011" name="J. Bacteriol.">
        <title>Complete genome sequence of Cronobacter turicensis LMG 23827, a food-borne pathogen causing deaths in neonates.</title>
        <authorList>
            <person name="Stephan R."/>
            <person name="Lehner A."/>
            <person name="Tischler P."/>
            <person name="Rattei T."/>
        </authorList>
    </citation>
    <scope>NUCLEOTIDE SEQUENCE [LARGE SCALE GENOMIC DNA]</scope>
    <source>
        <strain evidence="2">DSM 18703 / CCUG 55852 / LMG 23827 / z3032</strain>
    </source>
</reference>
<dbReference type="HOGENOM" id="CLU_124466_1_0_6"/>
<sequence>MFDFRVSIHPHYDEACRAFAARHNVTSLAKKAGIKPQTLTNKLNPEQPHELTAKEIMLLTDITEDSTLVDGFLAQMHCMPCVPVNELATEKLPVYVMKATAEVGQLAAGAISSEHMTQCRKSSLVTNVNTGIRCLFLAALAVQHRIQGSPAVASAVDTVSGIGATFGLM</sequence>
<proteinExistence type="predicted"/>
<dbReference type="InterPro" id="IPR009679">
    <property type="entry name" value="Phage_186_CII-like"/>
</dbReference>
<dbReference type="GO" id="GO:0003677">
    <property type="term" value="F:DNA binding"/>
    <property type="evidence" value="ECO:0007669"/>
    <property type="project" value="InterPro"/>
</dbReference>
<accession>C9XYV2</accession>
<dbReference type="PATRIC" id="fig|693216.3.peg.3080"/>
<dbReference type="KEGG" id="ctu:CTU_32520"/>
<reference evidence="1 2" key="1">
    <citation type="journal article" date="2010" name="J. Bacteriol.">
        <title>Complete Genome Sequence of Cronobacter turicensis LMG 23827, a foodborne pathogen causing deaths in neonates.</title>
        <authorList>
            <person name="Stephan R."/>
            <person name="Lehner A."/>
            <person name="Tischler P."/>
            <person name="Rattei T."/>
        </authorList>
    </citation>
    <scope>NUCLEOTIDE SEQUENCE [LARGE SCALE GENOMIC DNA]</scope>
    <source>
        <strain evidence="2">DSM 18703 / CCUG 55852 / LMG 23827 / z3032</strain>
    </source>
</reference>
<dbReference type="Pfam" id="PF06892">
    <property type="entry name" value="Phage_CP76"/>
    <property type="match status" value="1"/>
</dbReference>
<dbReference type="AlphaFoldDB" id="C9XYV2"/>
<evidence type="ECO:0000313" key="1">
    <source>
        <dbReference type="EMBL" id="CBA33115.1"/>
    </source>
</evidence>
<dbReference type="EMBL" id="FN543093">
    <property type="protein sequence ID" value="CBA33115.1"/>
    <property type="molecule type" value="Genomic_DNA"/>
</dbReference>
<protein>
    <submittedName>
        <fullName evidence="1">Regulatory protein CII</fullName>
    </submittedName>
</protein>
<keyword evidence="2" id="KW-1185">Reference proteome</keyword>